<evidence type="ECO:0000256" key="1">
    <source>
        <dbReference type="ARBA" id="ARBA00004141"/>
    </source>
</evidence>
<keyword evidence="5" id="KW-0472">Membrane</keyword>
<evidence type="ECO:0000256" key="2">
    <source>
        <dbReference type="ARBA" id="ARBA00009824"/>
    </source>
</evidence>
<evidence type="ECO:0000256" key="5">
    <source>
        <dbReference type="ARBA" id="ARBA00023136"/>
    </source>
</evidence>
<comment type="similarity">
    <text evidence="2">Belongs to the TMCO4 family.</text>
</comment>
<keyword evidence="4" id="KW-1133">Transmembrane helix</keyword>
<feature type="compositionally biased region" description="Basic and acidic residues" evidence="6">
    <location>
        <begin position="712"/>
        <end position="730"/>
    </location>
</feature>
<evidence type="ECO:0000256" key="4">
    <source>
        <dbReference type="ARBA" id="ARBA00022989"/>
    </source>
</evidence>
<evidence type="ECO:0000256" key="3">
    <source>
        <dbReference type="ARBA" id="ARBA00022692"/>
    </source>
</evidence>
<dbReference type="EMBL" id="JAGPXD010000007">
    <property type="protein sequence ID" value="KAH7347833.1"/>
    <property type="molecule type" value="Genomic_DNA"/>
</dbReference>
<dbReference type="Pfam" id="PF05277">
    <property type="entry name" value="DUF726"/>
    <property type="match status" value="1"/>
</dbReference>
<dbReference type="PANTHER" id="PTHR17920:SF22">
    <property type="entry name" value="DUF726 DOMAIN PROTEIN (AFU_ORTHOLOGUE AFUA_2G12860)"/>
    <property type="match status" value="1"/>
</dbReference>
<evidence type="ECO:0000313" key="8">
    <source>
        <dbReference type="Proteomes" id="UP000813385"/>
    </source>
</evidence>
<gene>
    <name evidence="7" type="ORF">B0T11DRAFT_360352</name>
</gene>
<evidence type="ECO:0000313" key="7">
    <source>
        <dbReference type="EMBL" id="KAH7347833.1"/>
    </source>
</evidence>
<dbReference type="InterPro" id="IPR007941">
    <property type="entry name" value="DUF726"/>
</dbReference>
<feature type="compositionally biased region" description="Low complexity" evidence="6">
    <location>
        <begin position="202"/>
        <end position="211"/>
    </location>
</feature>
<dbReference type="OrthoDB" id="277931at2759"/>
<proteinExistence type="inferred from homology"/>
<sequence length="749" mass="81409">MAGSRGGKKPAFARSNRTTDITGVLSVEEKTAMNNLVCDITTRMESRITARFDNVRIPTTTDNPQHSLLIPYLKPTDGDWNKENQPPPNTQRSRVPTGPRATHGSSSMPGRAPLAARGNQTGATAVDSGAQKPKGGPTAQEMKNELLIVFQKWQNCLVTRVKDLTVKEPGVGSVPAARGGRGGRGRGRGGRGDFGAVDDTRMAMPPARPGARGVGGASYSRTTGSSGVAEDIDQELARRYPPLPTPLATLPLDRRKLCLHLLLLTVISMDAYSSFTRVFMLYFTSSLHLPLQAIQEDEARLGRGIGKAAEDLDLGFVAQQKTTESKKSRKWKAAGASLIGTQGAGLPEPFVWAGMGSVPGSSAAGISHSTVAKILGNVAHNGIIVGNIVGIYAGRETGTMIDQYAKDSTDFAFLPLDMDSAEGYRDSGNVVAEKRRMRFVLGIGGWLTDEDGSTDPFKCLRSPSAESFALRYEVFNLMALGTSLEQIIFRSNMWTAISKEMVNCDVYSCLLNDKWPLGMLRLSKVIDNPWNVGMTRCEKAGMALAECIGRKIQGDRPVSLVGYSLGARVIYTCLMALAERRQFGLIENVVLIGAPIPADPRLWLSMKSVVHGRLVNVWSESDWLLGFLYRTANLEYGVAGLQPVSGMDGVENYNASGLIKGHLRYQYTMGKILKSIGWEDLDLTQVIEDEATLMKKDKKIRRKRTPAAPHLPVDKHLKAVHRSDSKDSKPSRTSVSGLEARMTKMTIQG</sequence>
<comment type="subcellular location">
    <subcellularLocation>
        <location evidence="1">Membrane</location>
        <topology evidence="1">Multi-pass membrane protein</topology>
    </subcellularLocation>
</comment>
<feature type="region of interest" description="Disordered" evidence="6">
    <location>
        <begin position="171"/>
        <end position="225"/>
    </location>
</feature>
<feature type="region of interest" description="Disordered" evidence="6">
    <location>
        <begin position="57"/>
        <end position="138"/>
    </location>
</feature>
<evidence type="ECO:0000256" key="6">
    <source>
        <dbReference type="SAM" id="MobiDB-lite"/>
    </source>
</evidence>
<keyword evidence="3" id="KW-0812">Transmembrane</keyword>
<comment type="caution">
    <text evidence="7">The sequence shown here is derived from an EMBL/GenBank/DDBJ whole genome shotgun (WGS) entry which is preliminary data.</text>
</comment>
<feature type="compositionally biased region" description="Polar residues" evidence="6">
    <location>
        <begin position="57"/>
        <end position="66"/>
    </location>
</feature>
<dbReference type="Proteomes" id="UP000813385">
    <property type="component" value="Unassembled WGS sequence"/>
</dbReference>
<dbReference type="InterPro" id="IPR029058">
    <property type="entry name" value="AB_hydrolase_fold"/>
</dbReference>
<keyword evidence="8" id="KW-1185">Reference proteome</keyword>
<organism evidence="7 8">
    <name type="scientific">Plectosphaerella cucumerina</name>
    <dbReference type="NCBI Taxonomy" id="40658"/>
    <lineage>
        <taxon>Eukaryota</taxon>
        <taxon>Fungi</taxon>
        <taxon>Dikarya</taxon>
        <taxon>Ascomycota</taxon>
        <taxon>Pezizomycotina</taxon>
        <taxon>Sordariomycetes</taxon>
        <taxon>Hypocreomycetidae</taxon>
        <taxon>Glomerellales</taxon>
        <taxon>Plectosphaerellaceae</taxon>
        <taxon>Plectosphaerella</taxon>
    </lineage>
</organism>
<name>A0A8K0T7Z3_9PEZI</name>
<reference evidence="7" key="1">
    <citation type="journal article" date="2021" name="Nat. Commun.">
        <title>Genetic determinants of endophytism in the Arabidopsis root mycobiome.</title>
        <authorList>
            <person name="Mesny F."/>
            <person name="Miyauchi S."/>
            <person name="Thiergart T."/>
            <person name="Pickel B."/>
            <person name="Atanasova L."/>
            <person name="Karlsson M."/>
            <person name="Huettel B."/>
            <person name="Barry K.W."/>
            <person name="Haridas S."/>
            <person name="Chen C."/>
            <person name="Bauer D."/>
            <person name="Andreopoulos W."/>
            <person name="Pangilinan J."/>
            <person name="LaButti K."/>
            <person name="Riley R."/>
            <person name="Lipzen A."/>
            <person name="Clum A."/>
            <person name="Drula E."/>
            <person name="Henrissat B."/>
            <person name="Kohler A."/>
            <person name="Grigoriev I.V."/>
            <person name="Martin F.M."/>
            <person name="Hacquard S."/>
        </authorList>
    </citation>
    <scope>NUCLEOTIDE SEQUENCE</scope>
    <source>
        <strain evidence="7">MPI-CAGE-AT-0016</strain>
    </source>
</reference>
<dbReference type="AlphaFoldDB" id="A0A8K0T7Z3"/>
<feature type="region of interest" description="Disordered" evidence="6">
    <location>
        <begin position="699"/>
        <end position="749"/>
    </location>
</feature>
<accession>A0A8K0T7Z3</accession>
<dbReference type="SUPFAM" id="SSF53474">
    <property type="entry name" value="alpha/beta-Hydrolases"/>
    <property type="match status" value="1"/>
</dbReference>
<protein>
    <submittedName>
        <fullName evidence="7">DUF726 domain-containing protein</fullName>
    </submittedName>
</protein>
<dbReference type="PANTHER" id="PTHR17920">
    <property type="entry name" value="TRANSMEMBRANE AND COILED-COIL DOMAIN-CONTAINING PROTEIN 4 TMCO4"/>
    <property type="match status" value="1"/>
</dbReference>
<dbReference type="GO" id="GO:0016020">
    <property type="term" value="C:membrane"/>
    <property type="evidence" value="ECO:0007669"/>
    <property type="project" value="UniProtKB-SubCell"/>
</dbReference>